<dbReference type="Gene3D" id="1.10.287.950">
    <property type="entry name" value="Methyl-accepting chemotaxis protein"/>
    <property type="match status" value="1"/>
</dbReference>
<dbReference type="EMBL" id="JAUEDK010000011">
    <property type="protein sequence ID" value="MDN0074874.1"/>
    <property type="molecule type" value="Genomic_DNA"/>
</dbReference>
<keyword evidence="3" id="KW-0145">Chemotaxis</keyword>
<feature type="transmembrane region" description="Helical" evidence="10">
    <location>
        <begin position="271"/>
        <end position="295"/>
    </location>
</feature>
<sequence>MMKTLRSRLISLTVLLTMLFGTAVLLFSYFHMRSEIRDGVSQEFHSILAGQGSVVKSWLEEKQAQISSQVKIAQRPDAVEYFKRAAEGGRFFDVYVAFADKRTTFASGWVPPADYDPNARPWFQQTKAAGKTIVVDPYIDLQSKKLTITVASPFNVDGTFAGVVGGDVFASDIMKAVLSQKVRGDGYPFIVNRDGLIIAHPKAELTLKPITDIAPSLTAGALNVLASQTVPSEAVIDGETMLVELQPIAGTNWYIGVAAKKSELMAPLSSLLYALLAISAVALVLIVAVTSIAIGRMLAGLNRLRDVMEDIAQGDGDLTLRLDDSGSDEIAATARAFNQFVGQLRKLFGQLQGEAHTLIGGVHQASSQLSSLADGSRQMAEVSSSNAATLEEITVSIAHVADSAGQVDLLVKGTHDELAQSATRMQNLSDAMEGTVTAVRSMESMLVSLDRRSQDISSITNVIRDIADQTNLLALNAAIEAARAGEQGRGFAVVADEVRKLAERTSQATLEIAQQVETIRRETGQAVGDVNLTVQSVDGGVEQTQLVVSDIETIRASMESVVTRMNDIAQSTTEQHNASTLIAQSTETINNRVQETDGRLQGVSGTLQALAEAASRMDAAFSRFKL</sequence>
<comment type="similarity">
    <text evidence="8">Belongs to the methyl-accepting chemotaxis (MCP) protein family.</text>
</comment>
<evidence type="ECO:0000256" key="7">
    <source>
        <dbReference type="ARBA" id="ARBA00023224"/>
    </source>
</evidence>
<proteinExistence type="inferred from homology"/>
<dbReference type="CDD" id="cd06225">
    <property type="entry name" value="HAMP"/>
    <property type="match status" value="1"/>
</dbReference>
<dbReference type="PANTHER" id="PTHR32089">
    <property type="entry name" value="METHYL-ACCEPTING CHEMOTAXIS PROTEIN MCPB"/>
    <property type="match status" value="1"/>
</dbReference>
<evidence type="ECO:0000256" key="10">
    <source>
        <dbReference type="SAM" id="Phobius"/>
    </source>
</evidence>
<dbReference type="InterPro" id="IPR033479">
    <property type="entry name" value="dCache_1"/>
</dbReference>
<feature type="domain" description="HAMP" evidence="12">
    <location>
        <begin position="295"/>
        <end position="349"/>
    </location>
</feature>
<evidence type="ECO:0000259" key="12">
    <source>
        <dbReference type="PROSITE" id="PS50885"/>
    </source>
</evidence>
<dbReference type="SUPFAM" id="SSF58104">
    <property type="entry name" value="Methyl-accepting chemotaxis protein (MCP) signaling domain"/>
    <property type="match status" value="1"/>
</dbReference>
<keyword evidence="5 10" id="KW-1133">Transmembrane helix</keyword>
<evidence type="ECO:0000259" key="11">
    <source>
        <dbReference type="PROSITE" id="PS50111"/>
    </source>
</evidence>
<evidence type="ECO:0000256" key="1">
    <source>
        <dbReference type="ARBA" id="ARBA00004651"/>
    </source>
</evidence>
<keyword evidence="6 10" id="KW-0472">Membrane</keyword>
<dbReference type="SMART" id="SM00304">
    <property type="entry name" value="HAMP"/>
    <property type="match status" value="2"/>
</dbReference>
<evidence type="ECO:0000256" key="5">
    <source>
        <dbReference type="ARBA" id="ARBA00022989"/>
    </source>
</evidence>
<dbReference type="PANTHER" id="PTHR32089:SF117">
    <property type="entry name" value="METHYL ACCEPTING SENSORY TRANSDUCER WITH CACHE_1 SMALL MOLECULE BINDING DOMAIN"/>
    <property type="match status" value="1"/>
</dbReference>
<dbReference type="CDD" id="cd12913">
    <property type="entry name" value="PDC1_MCP_like"/>
    <property type="match status" value="1"/>
</dbReference>
<dbReference type="Gene3D" id="3.30.450.20">
    <property type="entry name" value="PAS domain"/>
    <property type="match status" value="2"/>
</dbReference>
<dbReference type="CDD" id="cd11386">
    <property type="entry name" value="MCP_signal"/>
    <property type="match status" value="1"/>
</dbReference>
<comment type="caution">
    <text evidence="13">The sequence shown here is derived from an EMBL/GenBank/DDBJ whole genome shotgun (WGS) entry which is preliminary data.</text>
</comment>
<evidence type="ECO:0000256" key="2">
    <source>
        <dbReference type="ARBA" id="ARBA00022475"/>
    </source>
</evidence>
<reference evidence="13" key="1">
    <citation type="submission" date="2023-06" db="EMBL/GenBank/DDBJ databases">
        <authorList>
            <person name="Zhang S."/>
        </authorList>
    </citation>
    <scope>NUCLEOTIDE SEQUENCE</scope>
    <source>
        <strain evidence="13">SG2303</strain>
    </source>
</reference>
<keyword evidence="7 9" id="KW-0807">Transducer</keyword>
<feature type="domain" description="Methyl-accepting transducer" evidence="11">
    <location>
        <begin position="354"/>
        <end position="590"/>
    </location>
</feature>
<evidence type="ECO:0000313" key="13">
    <source>
        <dbReference type="EMBL" id="MDN0074874.1"/>
    </source>
</evidence>
<dbReference type="Pfam" id="PF00672">
    <property type="entry name" value="HAMP"/>
    <property type="match status" value="1"/>
</dbReference>
<evidence type="ECO:0000256" key="9">
    <source>
        <dbReference type="PROSITE-ProRule" id="PRU00284"/>
    </source>
</evidence>
<dbReference type="PROSITE" id="PS50885">
    <property type="entry name" value="HAMP"/>
    <property type="match status" value="1"/>
</dbReference>
<accession>A0ABT7XMT2</accession>
<evidence type="ECO:0000256" key="8">
    <source>
        <dbReference type="ARBA" id="ARBA00029447"/>
    </source>
</evidence>
<name>A0ABT7XMT2_9NEIS</name>
<dbReference type="CDD" id="cd12912">
    <property type="entry name" value="PDC2_MCP_like"/>
    <property type="match status" value="1"/>
</dbReference>
<evidence type="ECO:0000256" key="3">
    <source>
        <dbReference type="ARBA" id="ARBA00022500"/>
    </source>
</evidence>
<dbReference type="InterPro" id="IPR004089">
    <property type="entry name" value="MCPsignal_dom"/>
</dbReference>
<organism evidence="13 14">
    <name type="scientific">Crenobacter oryzisoli</name>
    <dbReference type="NCBI Taxonomy" id="3056844"/>
    <lineage>
        <taxon>Bacteria</taxon>
        <taxon>Pseudomonadati</taxon>
        <taxon>Pseudomonadota</taxon>
        <taxon>Betaproteobacteria</taxon>
        <taxon>Neisseriales</taxon>
        <taxon>Neisseriaceae</taxon>
        <taxon>Crenobacter</taxon>
    </lineage>
</organism>
<dbReference type="PROSITE" id="PS50111">
    <property type="entry name" value="CHEMOTAXIS_TRANSDUC_2"/>
    <property type="match status" value="1"/>
</dbReference>
<protein>
    <submittedName>
        <fullName evidence="13">Methyl-accepting chemotaxis protein</fullName>
    </submittedName>
</protein>
<evidence type="ECO:0000313" key="14">
    <source>
        <dbReference type="Proteomes" id="UP001168540"/>
    </source>
</evidence>
<dbReference type="Pfam" id="PF02743">
    <property type="entry name" value="dCache_1"/>
    <property type="match status" value="1"/>
</dbReference>
<dbReference type="SMART" id="SM00283">
    <property type="entry name" value="MA"/>
    <property type="match status" value="1"/>
</dbReference>
<dbReference type="InterPro" id="IPR003660">
    <property type="entry name" value="HAMP_dom"/>
</dbReference>
<gene>
    <name evidence="13" type="ORF">QU481_08205</name>
</gene>
<dbReference type="Pfam" id="PF00015">
    <property type="entry name" value="MCPsignal"/>
    <property type="match status" value="1"/>
</dbReference>
<keyword evidence="2" id="KW-1003">Cell membrane</keyword>
<dbReference type="SUPFAM" id="SSF103190">
    <property type="entry name" value="Sensory domain-like"/>
    <property type="match status" value="1"/>
</dbReference>
<evidence type="ECO:0000256" key="6">
    <source>
        <dbReference type="ARBA" id="ARBA00023136"/>
    </source>
</evidence>
<dbReference type="Proteomes" id="UP001168540">
    <property type="component" value="Unassembled WGS sequence"/>
</dbReference>
<dbReference type="InterPro" id="IPR029151">
    <property type="entry name" value="Sensor-like_sf"/>
</dbReference>
<comment type="subcellular location">
    <subcellularLocation>
        <location evidence="1">Cell membrane</location>
        <topology evidence="1">Multi-pass membrane protein</topology>
    </subcellularLocation>
</comment>
<dbReference type="RefSeq" id="WP_289829461.1">
    <property type="nucleotide sequence ID" value="NZ_JAUEDK010000011.1"/>
</dbReference>
<keyword evidence="14" id="KW-1185">Reference proteome</keyword>
<evidence type="ECO:0000256" key="4">
    <source>
        <dbReference type="ARBA" id="ARBA00022692"/>
    </source>
</evidence>
<keyword evidence="4 10" id="KW-0812">Transmembrane</keyword>